<dbReference type="SUPFAM" id="SSF51735">
    <property type="entry name" value="NAD(P)-binding Rossmann-fold domains"/>
    <property type="match status" value="1"/>
</dbReference>
<reference evidence="7" key="1">
    <citation type="journal article" date="2021" name="ISME J.">
        <title>Evolutionary origin and ecological implication of a unique nif island in free-living Bradyrhizobium lineages.</title>
        <authorList>
            <person name="Tao J."/>
        </authorList>
    </citation>
    <scope>NUCLEOTIDE SEQUENCE [LARGE SCALE GENOMIC DNA]</scope>
    <source>
        <strain evidence="7">SZCCT0094</strain>
    </source>
</reference>
<dbReference type="PROSITE" id="PS00012">
    <property type="entry name" value="PHOSPHOPANTETHEINE"/>
    <property type="match status" value="1"/>
</dbReference>
<evidence type="ECO:0000256" key="3">
    <source>
        <dbReference type="ARBA" id="ARBA00022553"/>
    </source>
</evidence>
<dbReference type="SUPFAM" id="SSF56801">
    <property type="entry name" value="Acetyl-CoA synthetase-like"/>
    <property type="match status" value="1"/>
</dbReference>
<accession>A0ABS5G4I4</accession>
<evidence type="ECO:0000256" key="2">
    <source>
        <dbReference type="ARBA" id="ARBA00022450"/>
    </source>
</evidence>
<dbReference type="PROSITE" id="PS00455">
    <property type="entry name" value="AMP_BINDING"/>
    <property type="match status" value="1"/>
</dbReference>
<dbReference type="SUPFAM" id="SSF52777">
    <property type="entry name" value="CoA-dependent acyltransferases"/>
    <property type="match status" value="2"/>
</dbReference>
<dbReference type="Pfam" id="PF00550">
    <property type="entry name" value="PP-binding"/>
    <property type="match status" value="1"/>
</dbReference>
<organism evidence="6 7">
    <name type="scientific">Bradyrhizobium denitrificans</name>
    <dbReference type="NCBI Taxonomy" id="2734912"/>
    <lineage>
        <taxon>Bacteria</taxon>
        <taxon>Pseudomonadati</taxon>
        <taxon>Pseudomonadota</taxon>
        <taxon>Alphaproteobacteria</taxon>
        <taxon>Hyphomicrobiales</taxon>
        <taxon>Nitrobacteraceae</taxon>
        <taxon>Bradyrhizobium</taxon>
    </lineage>
</organism>
<dbReference type="InterPro" id="IPR010080">
    <property type="entry name" value="Thioester_reductase-like_dom"/>
</dbReference>
<dbReference type="PANTHER" id="PTHR44845:SF6">
    <property type="entry name" value="BETA-ALANINE-ACTIVATING ENZYME"/>
    <property type="match status" value="1"/>
</dbReference>
<dbReference type="InterPro" id="IPR013120">
    <property type="entry name" value="FAR_NAD-bd"/>
</dbReference>
<dbReference type="InterPro" id="IPR036291">
    <property type="entry name" value="NAD(P)-bd_dom_sf"/>
</dbReference>
<dbReference type="Pfam" id="PF07993">
    <property type="entry name" value="NAD_binding_4"/>
    <property type="match status" value="1"/>
</dbReference>
<dbReference type="EMBL" id="JAFCLK010000008">
    <property type="protein sequence ID" value="MBR1136230.1"/>
    <property type="molecule type" value="Genomic_DNA"/>
</dbReference>
<evidence type="ECO:0000259" key="5">
    <source>
        <dbReference type="PROSITE" id="PS50075"/>
    </source>
</evidence>
<dbReference type="InterPro" id="IPR010071">
    <property type="entry name" value="AA_adenyl_dom"/>
</dbReference>
<dbReference type="InterPro" id="IPR036736">
    <property type="entry name" value="ACP-like_sf"/>
</dbReference>
<dbReference type="Gene3D" id="1.10.1200.10">
    <property type="entry name" value="ACP-like"/>
    <property type="match status" value="1"/>
</dbReference>
<sequence>MARSSGGPGRLVCGLRTEQPPGLHRLHRHELDGHASESPRSQPYGIATASIFEHSLNSYIGGEVVNAINEFSQVLPLSAAQTGMWFAQKFGSSDSIFNLAESIEIHGPIDPVLFEAALRQAGMEADTVRVRFIEQRDGIRQTVSRTLNTTFPFIDVSSEPDPRAAAESWMMAELTRPVDLLTGPLWTCALFKAAADHYFWYHRSHHIVMDGFTGGLFARRVAEIYTALTEGRSPGQSTFGPLALLLEEENAYRSSERFARDREYWLKQFADRPAAFSLAGQRRQNVGGLLRQTIHLSAESVAALRATAQASGASLPQIIIAATAAYLYRVTGIDDLVIGLPVTARPKGRLRRVPGMVANAVPLRLAMSPDMSATSLIRDVGRRVRDAIRHQCYRYEDLRRDLNLLSTNGHLFTTVINIEPFDYDLCFGGHSATTHNLCNGSGDDLAIFVYDRGDGKGLRIDFDANPALYTAQELACHQQRLVRFVEAIAQDPSRPIGAIDILDAAERRRVLVEWNDTVRAVSPTTLPSLIEAQVARRGDATALVCEDTTLSYAVLNARANRLAHLLIAQGAGPEQIVALALPRSAELIVGLLAIAKSGAAYLPLDPDYPADRLAFMLADARPVCLVTSNAIAERLPEAGRRLLLDHPDTADLLARQPDTNPRDQDRIAPLTPVNSAYVIYTSGSTGIPKGVVVSHTGITSLVEAQIERLGITPDSRVLQFSSSSFDASIMEVLMAFPAGAALVVPQAGLVAGKVLADTLTRYAVSHALIPPAVLAGMPTEQLAQLRTLIVGGDACPPDLVARWSEGRRMINAYGPTETTICATMSMPLSGAADPPIGHPIWNTRVYVLDDGLQPVPVGVAGELYIAGSGLARGYLNRPGLTAERFVADPFGPPGSRMYRTGDRARWRPEGTLHFLGRADHQVKIRGFRIEPGEIEATLGQHESVAQAAVIAREDRAGDRRLVGYVVPAAGHAPHAMMLRQHLTRTLPDYMVPAAFVVLDALPLTPNGKLDRNALPVPDHQPVTEYTPPRTAQEEKLCALFAETLGLERVGIHDSFFDLGGHSLLVTHLVSNIRAAFGVELPFATLFEVSTIAGLAERLDPDGSSTGAVDLSHDILLPAHVRLTGGRAPQNPKRIFLTGATGFVGSHLLSALIQETDAQIVCHVRAADRQSGEARLRQALDKRKLSVSGDEHRIEVLTGNLGHPALGLDERGIRIVRDECEAIYHCGANVDFLRHYAALKPANVDSVLTLLDWTASGRPKRLHYVSTLAVIDKFQAGPVSELTDLTSWQGLTSGYSQSKWVGDTLVRQAQLRGLPLAIYRLSSVTGDRANGICNETDLMWRIVRLYAELGAIPDLDFRLNMTPADDVARAIVRLAGSEASWGSVYHLMNSQPVDVREVPRIFRRLGVPIEIVPLDQWIDIGRRRLAETQDNDLAAILSILSKEDTSRSHPEVTSDLTQQQLAAVGAPIGPVSSALLDRYFGNLRLVETVPDVRLPETAE</sequence>
<evidence type="ECO:0000313" key="6">
    <source>
        <dbReference type="EMBL" id="MBR1136230.1"/>
    </source>
</evidence>
<keyword evidence="2" id="KW-0596">Phosphopantetheine</keyword>
<dbReference type="Gene3D" id="3.30.559.30">
    <property type="entry name" value="Nonribosomal peptide synthetase, condensation domain"/>
    <property type="match status" value="2"/>
</dbReference>
<dbReference type="InterPro" id="IPR000873">
    <property type="entry name" value="AMP-dep_synth/lig_dom"/>
</dbReference>
<dbReference type="Gene3D" id="2.30.38.10">
    <property type="entry name" value="Luciferase, Domain 3"/>
    <property type="match status" value="1"/>
</dbReference>
<dbReference type="InterPro" id="IPR009081">
    <property type="entry name" value="PP-bd_ACP"/>
</dbReference>
<dbReference type="InterPro" id="IPR001242">
    <property type="entry name" value="Condensation_dom"/>
</dbReference>
<dbReference type="NCBIfam" id="TIGR01733">
    <property type="entry name" value="AA-adenyl-dom"/>
    <property type="match status" value="1"/>
</dbReference>
<dbReference type="InterPro" id="IPR006162">
    <property type="entry name" value="Ppantetheine_attach_site"/>
</dbReference>
<dbReference type="NCBIfam" id="TIGR01746">
    <property type="entry name" value="Thioester-redct"/>
    <property type="match status" value="1"/>
</dbReference>
<dbReference type="InterPro" id="IPR045851">
    <property type="entry name" value="AMP-bd_C_sf"/>
</dbReference>
<dbReference type="Pfam" id="PF13193">
    <property type="entry name" value="AMP-binding_C"/>
    <property type="match status" value="1"/>
</dbReference>
<dbReference type="InterPro" id="IPR025110">
    <property type="entry name" value="AMP-bd_C"/>
</dbReference>
<dbReference type="CDD" id="cd05235">
    <property type="entry name" value="SDR_e1"/>
    <property type="match status" value="1"/>
</dbReference>
<gene>
    <name evidence="6" type="ORF">JQ619_10680</name>
</gene>
<dbReference type="CDD" id="cd17652">
    <property type="entry name" value="A_NRPS_CmdD_like"/>
    <property type="match status" value="1"/>
</dbReference>
<dbReference type="PROSITE" id="PS50075">
    <property type="entry name" value="CARRIER"/>
    <property type="match status" value="1"/>
</dbReference>
<evidence type="ECO:0000313" key="7">
    <source>
        <dbReference type="Proteomes" id="UP001314635"/>
    </source>
</evidence>
<dbReference type="PANTHER" id="PTHR44845">
    <property type="entry name" value="CARRIER DOMAIN-CONTAINING PROTEIN"/>
    <property type="match status" value="1"/>
</dbReference>
<feature type="domain" description="Carrier" evidence="5">
    <location>
        <begin position="1027"/>
        <end position="1102"/>
    </location>
</feature>
<keyword evidence="3" id="KW-0597">Phosphoprotein</keyword>
<dbReference type="InterPro" id="IPR023213">
    <property type="entry name" value="CAT-like_dom_sf"/>
</dbReference>
<dbReference type="Pfam" id="PF00501">
    <property type="entry name" value="AMP-binding"/>
    <property type="match status" value="1"/>
</dbReference>
<dbReference type="InterPro" id="IPR020845">
    <property type="entry name" value="AMP-binding_CS"/>
</dbReference>
<dbReference type="Pfam" id="PF00668">
    <property type="entry name" value="Condensation"/>
    <property type="match status" value="1"/>
</dbReference>
<keyword evidence="4" id="KW-0436">Ligase</keyword>
<keyword evidence="7" id="KW-1185">Reference proteome</keyword>
<comment type="cofactor">
    <cofactor evidence="1">
        <name>pantetheine 4'-phosphate</name>
        <dbReference type="ChEBI" id="CHEBI:47942"/>
    </cofactor>
</comment>
<dbReference type="Proteomes" id="UP001314635">
    <property type="component" value="Unassembled WGS sequence"/>
</dbReference>
<dbReference type="Gene3D" id="3.30.559.10">
    <property type="entry name" value="Chloramphenicol acetyltransferase-like domain"/>
    <property type="match status" value="1"/>
</dbReference>
<protein>
    <submittedName>
        <fullName evidence="6">Amino acid adenylation domain-containing protein</fullName>
    </submittedName>
</protein>
<dbReference type="SUPFAM" id="SSF47336">
    <property type="entry name" value="ACP-like"/>
    <property type="match status" value="1"/>
</dbReference>
<dbReference type="CDD" id="cd19533">
    <property type="entry name" value="starter-C_NRPS"/>
    <property type="match status" value="1"/>
</dbReference>
<evidence type="ECO:0000256" key="4">
    <source>
        <dbReference type="ARBA" id="ARBA00022598"/>
    </source>
</evidence>
<evidence type="ECO:0000256" key="1">
    <source>
        <dbReference type="ARBA" id="ARBA00001957"/>
    </source>
</evidence>
<dbReference type="SMART" id="SM00823">
    <property type="entry name" value="PKS_PP"/>
    <property type="match status" value="1"/>
</dbReference>
<dbReference type="Gene3D" id="3.30.300.30">
    <property type="match status" value="1"/>
</dbReference>
<dbReference type="Gene3D" id="3.40.50.980">
    <property type="match status" value="2"/>
</dbReference>
<comment type="caution">
    <text evidence="6">The sequence shown here is derived from an EMBL/GenBank/DDBJ whole genome shotgun (WGS) entry which is preliminary data.</text>
</comment>
<dbReference type="Gene3D" id="3.40.50.720">
    <property type="entry name" value="NAD(P)-binding Rossmann-like Domain"/>
    <property type="match status" value="1"/>
</dbReference>
<name>A0ABS5G4I4_9BRAD</name>
<dbReference type="InterPro" id="IPR020806">
    <property type="entry name" value="PKS_PP-bd"/>
</dbReference>
<proteinExistence type="predicted"/>